<comment type="caution">
    <text evidence="1">The sequence shown here is derived from an EMBL/GenBank/DDBJ whole genome shotgun (WGS) entry which is preliminary data.</text>
</comment>
<dbReference type="EMBL" id="RZTZ01000001">
    <property type="protein sequence ID" value="RVT67329.1"/>
    <property type="molecule type" value="Genomic_DNA"/>
</dbReference>
<name>A0A437KGN3_9BACI</name>
<dbReference type="AlphaFoldDB" id="A0A437KGN3"/>
<dbReference type="RefSeq" id="WP_127735221.1">
    <property type="nucleotide sequence ID" value="NZ_CAJCKN010000015.1"/>
</dbReference>
<reference evidence="1 2" key="1">
    <citation type="submission" date="2019-01" db="EMBL/GenBank/DDBJ databases">
        <title>Bacillus sp. M5HDSG1-1, whole genome shotgun sequence.</title>
        <authorList>
            <person name="Tuo L."/>
        </authorList>
    </citation>
    <scope>NUCLEOTIDE SEQUENCE [LARGE SCALE GENOMIC DNA]</scope>
    <source>
        <strain evidence="1 2">M5HDSG1-1</strain>
    </source>
</reference>
<gene>
    <name evidence="1" type="ORF">EM808_02290</name>
</gene>
<dbReference type="Proteomes" id="UP000288024">
    <property type="component" value="Unassembled WGS sequence"/>
</dbReference>
<keyword evidence="2" id="KW-1185">Reference proteome</keyword>
<accession>A0A437KGN3</accession>
<evidence type="ECO:0000313" key="1">
    <source>
        <dbReference type="EMBL" id="RVT67329.1"/>
    </source>
</evidence>
<protein>
    <recommendedName>
        <fullName evidence="3">Lipoprotein</fullName>
    </recommendedName>
</protein>
<dbReference type="GeneID" id="87615492"/>
<evidence type="ECO:0000313" key="2">
    <source>
        <dbReference type="Proteomes" id="UP000288024"/>
    </source>
</evidence>
<proteinExistence type="predicted"/>
<dbReference type="PROSITE" id="PS51257">
    <property type="entry name" value="PROKAR_LIPOPROTEIN"/>
    <property type="match status" value="1"/>
</dbReference>
<organism evidence="1 2">
    <name type="scientific">Niallia taxi</name>
    <dbReference type="NCBI Taxonomy" id="2499688"/>
    <lineage>
        <taxon>Bacteria</taxon>
        <taxon>Bacillati</taxon>
        <taxon>Bacillota</taxon>
        <taxon>Bacilli</taxon>
        <taxon>Bacillales</taxon>
        <taxon>Bacillaceae</taxon>
        <taxon>Niallia</taxon>
    </lineage>
</organism>
<evidence type="ECO:0008006" key="3">
    <source>
        <dbReference type="Google" id="ProtNLM"/>
    </source>
</evidence>
<sequence length="149" mass="16882">MLRYSRLLLLSFFLLLTGCSNLLVGDKPPPFYIVMDGVQHETKLGSYCWKNGICSDVSGVLDLLENEPPISVKPNEPIQFKLELKPSVVSLAQVEHNNKQLVVPITNNEIKAPADKGIYYYAYSCWWMDEKEKDTSLGDAYYAFAIKVE</sequence>